<gene>
    <name evidence="1" type="ORF">ACFOGP_09505</name>
</gene>
<proteinExistence type="predicted"/>
<protein>
    <submittedName>
        <fullName evidence="1">Uncharacterized protein</fullName>
    </submittedName>
</protein>
<reference evidence="2" key="1">
    <citation type="journal article" date="2019" name="Int. J. Syst. Evol. Microbiol.">
        <title>The Global Catalogue of Microorganisms (GCM) 10K type strain sequencing project: providing services to taxonomists for standard genome sequencing and annotation.</title>
        <authorList>
            <consortium name="The Broad Institute Genomics Platform"/>
            <consortium name="The Broad Institute Genome Sequencing Center for Infectious Disease"/>
            <person name="Wu L."/>
            <person name="Ma J."/>
        </authorList>
    </citation>
    <scope>NUCLEOTIDE SEQUENCE [LARGE SCALE GENOMIC DNA]</scope>
    <source>
        <strain evidence="2">KCTC 52366</strain>
    </source>
</reference>
<comment type="caution">
    <text evidence="1">The sequence shown here is derived from an EMBL/GenBank/DDBJ whole genome shotgun (WGS) entry which is preliminary data.</text>
</comment>
<sequence length="78" mass="8713">MTPDHAKALDLLSTGQWQAAHDIVEHEGDTTSAWIHALVHRIEGDDWNAGYWYRRAGRAPFDGTVDQEIAAIRSDLAD</sequence>
<dbReference type="RefSeq" id="WP_275632925.1">
    <property type="nucleotide sequence ID" value="NZ_JARGYD010000004.1"/>
</dbReference>
<dbReference type="Proteomes" id="UP001595632">
    <property type="component" value="Unassembled WGS sequence"/>
</dbReference>
<keyword evidence="2" id="KW-1185">Reference proteome</keyword>
<accession>A0ABV7GS12</accession>
<organism evidence="1 2">
    <name type="scientific">Psychromarinibacter halotolerans</name>
    <dbReference type="NCBI Taxonomy" id="1775175"/>
    <lineage>
        <taxon>Bacteria</taxon>
        <taxon>Pseudomonadati</taxon>
        <taxon>Pseudomonadota</taxon>
        <taxon>Alphaproteobacteria</taxon>
        <taxon>Rhodobacterales</taxon>
        <taxon>Paracoccaceae</taxon>
        <taxon>Psychromarinibacter</taxon>
    </lineage>
</organism>
<name>A0ABV7GS12_9RHOB</name>
<evidence type="ECO:0000313" key="2">
    <source>
        <dbReference type="Proteomes" id="UP001595632"/>
    </source>
</evidence>
<evidence type="ECO:0000313" key="1">
    <source>
        <dbReference type="EMBL" id="MFC3142945.1"/>
    </source>
</evidence>
<dbReference type="EMBL" id="JBHRTB010000010">
    <property type="protein sequence ID" value="MFC3142945.1"/>
    <property type="molecule type" value="Genomic_DNA"/>
</dbReference>